<dbReference type="AlphaFoldDB" id="A0A9W3DJL4"/>
<feature type="compositionally biased region" description="Low complexity" evidence="1">
    <location>
        <begin position="104"/>
        <end position="115"/>
    </location>
</feature>
<feature type="region of interest" description="Disordered" evidence="1">
    <location>
        <begin position="15"/>
        <end position="40"/>
    </location>
</feature>
<sequence length="366" mass="39631">MKTINDITNGETRSVTISSKAAAPSLSVPSSRAPTNVKTKRQQAYRIISASDPSWADLFKTPDATNRSSTESDAARRAQLQESALLIPNPPQNSAFPVNQPMDTTRQQSTATASSPLGLGPPISMDDLNSFFSSAGFQQRSGSNSYTLAHDCGDMTNLHYLWRQEQNNVPSSEALQQRGGTNNDTSLYHSLDSVFSQYRNNSLPPSATSSDMTRGTAANSSDTSSIGPSSHASAYSVGMPSGNAAPWSGSIPRVHLPSSNSSGGTSSIGPSSSHVNGSNSRLGYGDYLPPVHLQGSRSSKEWTVQSEEIYFIPSHWRSPGYRPSQQEREEYRGIGYERLRAYNASLNQENNTSDPSDQTQQRPRDK</sequence>
<reference evidence="3" key="2">
    <citation type="submission" date="2025-08" db="UniProtKB">
        <authorList>
            <consortium name="RefSeq"/>
        </authorList>
    </citation>
    <scope>IDENTIFICATION</scope>
    <source>
        <tissue evidence="3">Leaf</tissue>
    </source>
</reference>
<evidence type="ECO:0000313" key="3">
    <source>
        <dbReference type="RefSeq" id="XP_056863985.1"/>
    </source>
</evidence>
<accession>A0A9W3DJL4</accession>
<dbReference type="GeneID" id="130511144"/>
<feature type="region of interest" description="Disordered" evidence="1">
    <location>
        <begin position="342"/>
        <end position="366"/>
    </location>
</feature>
<feature type="region of interest" description="Disordered" evidence="1">
    <location>
        <begin position="87"/>
        <end position="120"/>
    </location>
</feature>
<evidence type="ECO:0000256" key="1">
    <source>
        <dbReference type="SAM" id="MobiDB-lite"/>
    </source>
</evidence>
<feature type="region of interest" description="Disordered" evidence="1">
    <location>
        <begin position="169"/>
        <end position="188"/>
    </location>
</feature>
<gene>
    <name evidence="3" type="primary">LOC130511144</name>
</gene>
<reference evidence="2" key="1">
    <citation type="journal article" date="2019" name="Database">
        <title>The radish genome database (RadishGD): an integrated information resource for radish genomics.</title>
        <authorList>
            <person name="Yu H.J."/>
            <person name="Baek S."/>
            <person name="Lee Y.J."/>
            <person name="Cho A."/>
            <person name="Mun J.H."/>
        </authorList>
    </citation>
    <scope>NUCLEOTIDE SEQUENCE [LARGE SCALE GENOMIC DNA]</scope>
    <source>
        <strain evidence="2">cv. WK10039</strain>
    </source>
</reference>
<feature type="region of interest" description="Disordered" evidence="1">
    <location>
        <begin position="198"/>
        <end position="234"/>
    </location>
</feature>
<dbReference type="RefSeq" id="XP_056863985.1">
    <property type="nucleotide sequence ID" value="XM_057008005.1"/>
</dbReference>
<dbReference type="OrthoDB" id="1099131at2759"/>
<feature type="compositionally biased region" description="Polar residues" evidence="1">
    <location>
        <begin position="92"/>
        <end position="103"/>
    </location>
</feature>
<organism evidence="2 3">
    <name type="scientific">Raphanus sativus</name>
    <name type="common">Radish</name>
    <name type="synonym">Raphanus raphanistrum var. sativus</name>
    <dbReference type="NCBI Taxonomy" id="3726"/>
    <lineage>
        <taxon>Eukaryota</taxon>
        <taxon>Viridiplantae</taxon>
        <taxon>Streptophyta</taxon>
        <taxon>Embryophyta</taxon>
        <taxon>Tracheophyta</taxon>
        <taxon>Spermatophyta</taxon>
        <taxon>Magnoliopsida</taxon>
        <taxon>eudicotyledons</taxon>
        <taxon>Gunneridae</taxon>
        <taxon>Pentapetalae</taxon>
        <taxon>rosids</taxon>
        <taxon>malvids</taxon>
        <taxon>Brassicales</taxon>
        <taxon>Brassicaceae</taxon>
        <taxon>Brassiceae</taxon>
        <taxon>Raphanus</taxon>
    </lineage>
</organism>
<dbReference type="Proteomes" id="UP000504610">
    <property type="component" value="Chromosome 4"/>
</dbReference>
<feature type="region of interest" description="Disordered" evidence="1">
    <location>
        <begin position="246"/>
        <end position="281"/>
    </location>
</feature>
<feature type="compositionally biased region" description="Polar residues" evidence="1">
    <location>
        <begin position="27"/>
        <end position="37"/>
    </location>
</feature>
<dbReference type="KEGG" id="rsz:130511144"/>
<keyword evidence="2" id="KW-1185">Reference proteome</keyword>
<evidence type="ECO:0000313" key="2">
    <source>
        <dbReference type="Proteomes" id="UP000504610"/>
    </source>
</evidence>
<protein>
    <submittedName>
        <fullName evidence="3">Uncharacterized protein LOC130511144</fullName>
    </submittedName>
</protein>
<proteinExistence type="predicted"/>
<name>A0A9W3DJL4_RAPSA</name>
<feature type="compositionally biased region" description="Low complexity" evidence="1">
    <location>
        <begin position="258"/>
        <end position="273"/>
    </location>
</feature>
<feature type="compositionally biased region" description="Polar residues" evidence="1">
    <location>
        <begin position="198"/>
        <end position="233"/>
    </location>
</feature>
<feature type="compositionally biased region" description="Polar residues" evidence="1">
    <location>
        <begin position="344"/>
        <end position="366"/>
    </location>
</feature>